<dbReference type="PANTHER" id="PTHR43790:SF9">
    <property type="entry name" value="GALACTOFURANOSE TRANSPORTER ATP-BINDING PROTEIN YTFR"/>
    <property type="match status" value="1"/>
</dbReference>
<dbReference type="CDD" id="cd03215">
    <property type="entry name" value="ABC_Carb_Monos_II"/>
    <property type="match status" value="1"/>
</dbReference>
<evidence type="ECO:0000256" key="1">
    <source>
        <dbReference type="ARBA" id="ARBA00022448"/>
    </source>
</evidence>
<protein>
    <submittedName>
        <fullName evidence="7">Sugar ABC transporter ATP-binding protein</fullName>
    </submittedName>
</protein>
<dbReference type="SMART" id="SM00382">
    <property type="entry name" value="AAA"/>
    <property type="match status" value="2"/>
</dbReference>
<dbReference type="InterPro" id="IPR003439">
    <property type="entry name" value="ABC_transporter-like_ATP-bd"/>
</dbReference>
<proteinExistence type="predicted"/>
<dbReference type="CDD" id="cd03216">
    <property type="entry name" value="ABC_Carb_Monos_I"/>
    <property type="match status" value="1"/>
</dbReference>
<evidence type="ECO:0000256" key="3">
    <source>
        <dbReference type="ARBA" id="ARBA00022741"/>
    </source>
</evidence>
<organism evidence="7 8">
    <name type="scientific">Streptomyces cinereoruber</name>
    <dbReference type="NCBI Taxonomy" id="67260"/>
    <lineage>
        <taxon>Bacteria</taxon>
        <taxon>Bacillati</taxon>
        <taxon>Actinomycetota</taxon>
        <taxon>Actinomycetes</taxon>
        <taxon>Kitasatosporales</taxon>
        <taxon>Streptomycetaceae</taxon>
        <taxon>Streptomyces</taxon>
    </lineage>
</organism>
<keyword evidence="1" id="KW-0813">Transport</keyword>
<dbReference type="Proteomes" id="UP000326029">
    <property type="component" value="Chromosome"/>
</dbReference>
<keyword evidence="8" id="KW-1185">Reference proteome</keyword>
<dbReference type="Pfam" id="PF00005">
    <property type="entry name" value="ABC_tran"/>
    <property type="match status" value="2"/>
</dbReference>
<dbReference type="InterPro" id="IPR003593">
    <property type="entry name" value="AAA+_ATPase"/>
</dbReference>
<dbReference type="PANTHER" id="PTHR43790">
    <property type="entry name" value="CARBOHYDRATE TRANSPORT ATP-BINDING PROTEIN MG119-RELATED"/>
    <property type="match status" value="1"/>
</dbReference>
<accession>A0ABX6BLV5</accession>
<sequence>MGRTRTKDLGSTPGLDSPPRPGSTHATGTALSLANVSKTFPGVQALADVDFEVRAGSVHALLGHNGSGKSTLIKCLAGVYTPDPGATATVFGDSLTLGDSADARRRRLRFVHQDLGIVPELGAVDNIGLAAGYERGPSGRIAWRRQSRRSRDLLARFGFRLDPLMPLSAASPPERAVVAIVRALADWEDTSGVLVLDEPTAALAAHEVDRLFELIRGISSAGAAVVLVSHRLDEVMAVADHATVLRDGRKVWDGSLDDVTMERLVDVIVGTDEGAAARGTVTGPGTRKTATPASPARRGNEIPTLEVKDLRGRYLDGLDLRVGTGEIVGVAGLLGSGREELPYVLAGACGSGVTGSFVVSGGAGGDAGSMTIPRARDLGIVFVPADRGAEGVVDGFTTTENVSLGALPALRSRGAVTPSRERRFARKWLAAMHADTAYAPRPVSTLSGGNQQKAVLARALSVGPKILVVSEPTAGIDIGARRVIYDELRRRADDGLSVVMASSDIEDLLACCDRVLALRDGRVVGEFEGSRMTKPAIVYAIEGASDEQE</sequence>
<evidence type="ECO:0000256" key="4">
    <source>
        <dbReference type="ARBA" id="ARBA00022840"/>
    </source>
</evidence>
<dbReference type="Gene3D" id="3.40.50.300">
    <property type="entry name" value="P-loop containing nucleotide triphosphate hydrolases"/>
    <property type="match status" value="2"/>
</dbReference>
<gene>
    <name evidence="7" type="ORF">CP977_31190</name>
</gene>
<evidence type="ECO:0000313" key="7">
    <source>
        <dbReference type="EMBL" id="QEV36089.1"/>
    </source>
</evidence>
<dbReference type="InterPro" id="IPR027417">
    <property type="entry name" value="P-loop_NTPase"/>
</dbReference>
<keyword evidence="4 7" id="KW-0067">ATP-binding</keyword>
<dbReference type="PROSITE" id="PS00211">
    <property type="entry name" value="ABC_TRANSPORTER_1"/>
    <property type="match status" value="1"/>
</dbReference>
<feature type="domain" description="ABC transporter" evidence="6">
    <location>
        <begin position="297"/>
        <end position="545"/>
    </location>
</feature>
<feature type="region of interest" description="Disordered" evidence="5">
    <location>
        <begin position="1"/>
        <end position="27"/>
    </location>
</feature>
<feature type="domain" description="ABC transporter" evidence="6">
    <location>
        <begin position="31"/>
        <end position="272"/>
    </location>
</feature>
<evidence type="ECO:0000256" key="5">
    <source>
        <dbReference type="SAM" id="MobiDB-lite"/>
    </source>
</evidence>
<dbReference type="InterPro" id="IPR017871">
    <property type="entry name" value="ABC_transporter-like_CS"/>
</dbReference>
<name>A0ABX6BLV5_9ACTN</name>
<dbReference type="PROSITE" id="PS50893">
    <property type="entry name" value="ABC_TRANSPORTER_2"/>
    <property type="match status" value="2"/>
</dbReference>
<evidence type="ECO:0000256" key="2">
    <source>
        <dbReference type="ARBA" id="ARBA00022737"/>
    </source>
</evidence>
<keyword evidence="2" id="KW-0677">Repeat</keyword>
<dbReference type="EMBL" id="CP023693">
    <property type="protein sequence ID" value="QEV36089.1"/>
    <property type="molecule type" value="Genomic_DNA"/>
</dbReference>
<evidence type="ECO:0000259" key="6">
    <source>
        <dbReference type="PROSITE" id="PS50893"/>
    </source>
</evidence>
<feature type="region of interest" description="Disordered" evidence="5">
    <location>
        <begin position="276"/>
        <end position="299"/>
    </location>
</feature>
<evidence type="ECO:0000313" key="8">
    <source>
        <dbReference type="Proteomes" id="UP000326029"/>
    </source>
</evidence>
<dbReference type="GO" id="GO:0005524">
    <property type="term" value="F:ATP binding"/>
    <property type="evidence" value="ECO:0007669"/>
    <property type="project" value="UniProtKB-KW"/>
</dbReference>
<reference evidence="7 8" key="1">
    <citation type="submission" date="2017-09" db="EMBL/GenBank/DDBJ databases">
        <authorList>
            <person name="Lee N."/>
            <person name="Cho B.-K."/>
        </authorList>
    </citation>
    <scope>NUCLEOTIDE SEQUENCE [LARGE SCALE GENOMIC DNA]</scope>
    <source>
        <strain evidence="7 8">ATCC 19740</strain>
    </source>
</reference>
<dbReference type="SUPFAM" id="SSF52540">
    <property type="entry name" value="P-loop containing nucleoside triphosphate hydrolases"/>
    <property type="match status" value="2"/>
</dbReference>
<keyword evidence="3" id="KW-0547">Nucleotide-binding</keyword>
<dbReference type="InterPro" id="IPR050107">
    <property type="entry name" value="ABC_carbohydrate_import_ATPase"/>
</dbReference>